<dbReference type="CDD" id="cd00959">
    <property type="entry name" value="DeoC"/>
    <property type="match status" value="1"/>
</dbReference>
<comment type="catalytic activity">
    <reaction evidence="6">
        <text>2-deoxy-D-ribose 5-phosphate = D-glyceraldehyde 3-phosphate + acetaldehyde</text>
        <dbReference type="Rhea" id="RHEA:12821"/>
        <dbReference type="ChEBI" id="CHEBI:15343"/>
        <dbReference type="ChEBI" id="CHEBI:59776"/>
        <dbReference type="ChEBI" id="CHEBI:62877"/>
        <dbReference type="EC" id="4.1.2.4"/>
    </reaction>
</comment>
<keyword evidence="5" id="KW-0704">Schiff base</keyword>
<dbReference type="InterPro" id="IPR013785">
    <property type="entry name" value="Aldolase_TIM"/>
</dbReference>
<sequence>MTQDAVTMNMRQAAARKALSLLDLTSLNDNDTEESIAKLCAQTVHKDAQGHELSVAAICIYPRFIPFARAELRRLGRSQVRIATVSNFPHGRADLSAAVAETAACVAYGTDEVDVVFPYQAFLEGNTQIGHDIVAACKAECGTRVKLKVILETGELKDSIKIMQASEIAMAAGADFIKTSTGKVPVNATPEAAQVMLQAIASQPRGVGFKPAGGVKVLDDALVYMNLVEEIVGSERLIPEYFRFGTSSLLSALLDELNLSTDQVTSGAY</sequence>
<dbReference type="SMART" id="SM01133">
    <property type="entry name" value="DeoC"/>
    <property type="match status" value="1"/>
</dbReference>
<evidence type="ECO:0000256" key="4">
    <source>
        <dbReference type="ARBA" id="ARBA00023239"/>
    </source>
</evidence>
<dbReference type="EC" id="4.1.2.4" evidence="3 7"/>
<reference evidence="8" key="1">
    <citation type="submission" date="2022-07" db="EMBL/GenBank/DDBJ databases">
        <title>Complete genome sequence of Salinispirillum sp. LH10-3-1 capable of multiple carbohydrate inversion isolated from a soda lake.</title>
        <authorList>
            <person name="Liu J."/>
            <person name="Zhai Y."/>
            <person name="Zhang H."/>
            <person name="Yang H."/>
            <person name="Qu J."/>
            <person name="Li J."/>
        </authorList>
    </citation>
    <scope>NUCLEOTIDE SEQUENCE</scope>
    <source>
        <strain evidence="8">LH 10-3-1</strain>
    </source>
</reference>
<comment type="similarity">
    <text evidence="2">Belongs to the DeoC/FbaB aldolase family. DeoC type 2 subfamily.</text>
</comment>
<comment type="pathway">
    <text evidence="1">Carbohydrate degradation; 2-deoxy-D-ribose 1-phosphate degradation; D-glyceraldehyde 3-phosphate and acetaldehyde from 2-deoxy-alpha-D-ribose 1-phosphate: step 2/2.</text>
</comment>
<dbReference type="InterPro" id="IPR002915">
    <property type="entry name" value="DeoC/FbaB/LacD_aldolase"/>
</dbReference>
<dbReference type="Pfam" id="PF01791">
    <property type="entry name" value="DeoC"/>
    <property type="match status" value="1"/>
</dbReference>
<dbReference type="SUPFAM" id="SSF51569">
    <property type="entry name" value="Aldolase"/>
    <property type="match status" value="1"/>
</dbReference>
<evidence type="ECO:0000256" key="3">
    <source>
        <dbReference type="ARBA" id="ARBA00012515"/>
    </source>
</evidence>
<gene>
    <name evidence="8" type="primary">deoC</name>
    <name evidence="8" type="ORF">NFC81_06795</name>
</gene>
<keyword evidence="4 8" id="KW-0456">Lyase</keyword>
<protein>
    <recommendedName>
        <fullName evidence="3 7">Deoxyribose-phosphate aldolase</fullName>
        <ecNumber evidence="3 7">4.1.2.4</ecNumber>
    </recommendedName>
</protein>
<evidence type="ECO:0000256" key="1">
    <source>
        <dbReference type="ARBA" id="ARBA00004816"/>
    </source>
</evidence>
<evidence type="ECO:0000313" key="8">
    <source>
        <dbReference type="EMBL" id="WLD59481.1"/>
    </source>
</evidence>
<name>A0AB38YJL2_9GAMM</name>
<dbReference type="GO" id="GO:0016052">
    <property type="term" value="P:carbohydrate catabolic process"/>
    <property type="evidence" value="ECO:0007669"/>
    <property type="project" value="TreeGrafter"/>
</dbReference>
<dbReference type="PANTHER" id="PTHR10889:SF3">
    <property type="entry name" value="DEOXYRIBOSE-PHOSPHATE ALDOLASE"/>
    <property type="match status" value="1"/>
</dbReference>
<dbReference type="InterPro" id="IPR011343">
    <property type="entry name" value="DeoC"/>
</dbReference>
<dbReference type="NCBIfam" id="TIGR00126">
    <property type="entry name" value="deoC"/>
    <property type="match status" value="1"/>
</dbReference>
<evidence type="ECO:0000256" key="5">
    <source>
        <dbReference type="ARBA" id="ARBA00023270"/>
    </source>
</evidence>
<dbReference type="GO" id="GO:0004139">
    <property type="term" value="F:deoxyribose-phosphate aldolase activity"/>
    <property type="evidence" value="ECO:0007669"/>
    <property type="project" value="UniProtKB-UniRule"/>
</dbReference>
<dbReference type="PANTHER" id="PTHR10889">
    <property type="entry name" value="DEOXYRIBOSE-PHOSPHATE ALDOLASE"/>
    <property type="match status" value="1"/>
</dbReference>
<proteinExistence type="inferred from homology"/>
<evidence type="ECO:0000256" key="2">
    <source>
        <dbReference type="ARBA" id="ARBA00009473"/>
    </source>
</evidence>
<dbReference type="EMBL" id="CP101717">
    <property type="protein sequence ID" value="WLD59481.1"/>
    <property type="molecule type" value="Genomic_DNA"/>
</dbReference>
<dbReference type="RefSeq" id="WP_304996773.1">
    <property type="nucleotide sequence ID" value="NZ_CP101717.1"/>
</dbReference>
<dbReference type="AlphaFoldDB" id="A0AB38YJL2"/>
<accession>A0AB38YJL2</accession>
<dbReference type="PIRSF" id="PIRSF001357">
    <property type="entry name" value="DeoC"/>
    <property type="match status" value="1"/>
</dbReference>
<dbReference type="GO" id="GO:0005737">
    <property type="term" value="C:cytoplasm"/>
    <property type="evidence" value="ECO:0007669"/>
    <property type="project" value="InterPro"/>
</dbReference>
<organism evidence="8">
    <name type="scientific">Salinispirillum sp. LH 10-3-1</name>
    <dbReference type="NCBI Taxonomy" id="2952525"/>
    <lineage>
        <taxon>Bacteria</taxon>
        <taxon>Pseudomonadati</taxon>
        <taxon>Pseudomonadota</taxon>
        <taxon>Gammaproteobacteria</taxon>
        <taxon>Oceanospirillales</taxon>
        <taxon>Saccharospirillaceae</taxon>
        <taxon>Salinispirillum</taxon>
    </lineage>
</organism>
<evidence type="ECO:0000256" key="7">
    <source>
        <dbReference type="NCBIfam" id="TIGR00126"/>
    </source>
</evidence>
<dbReference type="GO" id="GO:0009264">
    <property type="term" value="P:deoxyribonucleotide catabolic process"/>
    <property type="evidence" value="ECO:0007669"/>
    <property type="project" value="UniProtKB-UniRule"/>
</dbReference>
<evidence type="ECO:0000256" key="6">
    <source>
        <dbReference type="ARBA" id="ARBA00048791"/>
    </source>
</evidence>
<dbReference type="Gene3D" id="3.20.20.70">
    <property type="entry name" value="Aldolase class I"/>
    <property type="match status" value="1"/>
</dbReference>